<comment type="caution">
    <text evidence="12">The sequence shown here is derived from an EMBL/GenBank/DDBJ whole genome shotgun (WGS) entry which is preliminary data.</text>
</comment>
<keyword evidence="2" id="KW-1003">Cell membrane</keyword>
<evidence type="ECO:0000256" key="8">
    <source>
        <dbReference type="ARBA" id="ARBA00023288"/>
    </source>
</evidence>
<keyword evidence="13" id="KW-1185">Reference proteome</keyword>
<dbReference type="Gene3D" id="1.20.58.1040">
    <property type="match status" value="1"/>
</dbReference>
<keyword evidence="7" id="KW-0325">Glycoprotein</keyword>
<keyword evidence="3" id="KW-0336">GPI-anchor</keyword>
<dbReference type="InterPro" id="IPR012946">
    <property type="entry name" value="X8"/>
</dbReference>
<keyword evidence="4 10" id="KW-0732">Signal</keyword>
<dbReference type="FunFam" id="1.20.58.1040:FF:000001">
    <property type="entry name" value="Glucan endo-1,3-beta-glucosidase 4"/>
    <property type="match status" value="1"/>
</dbReference>
<proteinExistence type="predicted"/>
<dbReference type="GO" id="GO:0005886">
    <property type="term" value="C:plasma membrane"/>
    <property type="evidence" value="ECO:0007669"/>
    <property type="project" value="UniProtKB-SubCell"/>
</dbReference>
<evidence type="ECO:0000256" key="4">
    <source>
        <dbReference type="ARBA" id="ARBA00022729"/>
    </source>
</evidence>
<dbReference type="PANTHER" id="PTHR31044:SF120">
    <property type="entry name" value="CARBOHYDRATE-BINDING X8 DOMAIN SUPERFAMILY PROTEIN"/>
    <property type="match status" value="1"/>
</dbReference>
<evidence type="ECO:0000256" key="3">
    <source>
        <dbReference type="ARBA" id="ARBA00022622"/>
    </source>
</evidence>
<dbReference type="GO" id="GO:0098552">
    <property type="term" value="C:side of membrane"/>
    <property type="evidence" value="ECO:0007669"/>
    <property type="project" value="UniProtKB-KW"/>
</dbReference>
<gene>
    <name evidence="12" type="ORF">ACJIZ3_000981</name>
</gene>
<feature type="region of interest" description="Disordered" evidence="9">
    <location>
        <begin position="259"/>
        <end position="285"/>
    </location>
</feature>
<evidence type="ECO:0000313" key="13">
    <source>
        <dbReference type="Proteomes" id="UP001634393"/>
    </source>
</evidence>
<keyword evidence="8" id="KW-0449">Lipoprotein</keyword>
<name>A0ABD3U4Q9_9LAMI</name>
<organism evidence="12 13">
    <name type="scientific">Penstemon smallii</name>
    <dbReference type="NCBI Taxonomy" id="265156"/>
    <lineage>
        <taxon>Eukaryota</taxon>
        <taxon>Viridiplantae</taxon>
        <taxon>Streptophyta</taxon>
        <taxon>Embryophyta</taxon>
        <taxon>Tracheophyta</taxon>
        <taxon>Spermatophyta</taxon>
        <taxon>Magnoliopsida</taxon>
        <taxon>eudicotyledons</taxon>
        <taxon>Gunneridae</taxon>
        <taxon>Pentapetalae</taxon>
        <taxon>asterids</taxon>
        <taxon>lamiids</taxon>
        <taxon>Lamiales</taxon>
        <taxon>Plantaginaceae</taxon>
        <taxon>Cheloneae</taxon>
        <taxon>Penstemon</taxon>
    </lineage>
</organism>
<dbReference type="GO" id="GO:0009506">
    <property type="term" value="C:plasmodesma"/>
    <property type="evidence" value="ECO:0007669"/>
    <property type="project" value="UniProtKB-ARBA"/>
</dbReference>
<keyword evidence="5" id="KW-0472">Membrane</keyword>
<feature type="chain" id="PRO_5044886190" description="X8 domain-containing protein" evidence="10">
    <location>
        <begin position="22"/>
        <end position="367"/>
    </location>
</feature>
<dbReference type="Pfam" id="PF07983">
    <property type="entry name" value="X8"/>
    <property type="match status" value="1"/>
</dbReference>
<keyword evidence="6" id="KW-1015">Disulfide bond</keyword>
<dbReference type="SMART" id="SM00768">
    <property type="entry name" value="X8"/>
    <property type="match status" value="1"/>
</dbReference>
<evidence type="ECO:0000259" key="11">
    <source>
        <dbReference type="SMART" id="SM00768"/>
    </source>
</evidence>
<comment type="subcellular location">
    <subcellularLocation>
        <location evidence="1">Cell membrane</location>
        <topology evidence="1">Lipid-anchor</topology>
        <topology evidence="1">GPI-anchor</topology>
    </subcellularLocation>
</comment>
<feature type="domain" description="X8" evidence="11">
    <location>
        <begin position="172"/>
        <end position="256"/>
    </location>
</feature>
<feature type="signal peptide" evidence="10">
    <location>
        <begin position="1"/>
        <end position="21"/>
    </location>
</feature>
<sequence>MATTTSMFLILFLMFIHIVHSSSGLFFSTVKELRQKQILFHSYTKELTIKTTQHDFTNFPTTPVTNPVTSPVTVNLPPENPPVTTVPSANPVIVTPTPVSTPIISPPTNPMNPPIPITNPVTTPPNTNIPGSGQPVSNPVPTYPTPLNGVPVTTPVVGPPATTNAPAVPGQSWCVAKSGVSQTAIQAALDYACGIGRADCSAIQQGSSCYNPNTLQNHASYAFNSYYQKNPSQTSCDFGGSASVTNVNPSSGSCIFTTGSTSSSTSPTMGSPMNPTTPTPATTSSSGAIPIGWSTPPPSPVVLNGSYPSFGPPAMSNDSAYPALGGFGEISPTATEASISMSNEVQPFIGCIVVVISIITWRMMDCF</sequence>
<evidence type="ECO:0000313" key="12">
    <source>
        <dbReference type="EMBL" id="KAL3843578.1"/>
    </source>
</evidence>
<dbReference type="Proteomes" id="UP001634393">
    <property type="component" value="Unassembled WGS sequence"/>
</dbReference>
<evidence type="ECO:0000256" key="9">
    <source>
        <dbReference type="SAM" id="MobiDB-lite"/>
    </source>
</evidence>
<evidence type="ECO:0000256" key="1">
    <source>
        <dbReference type="ARBA" id="ARBA00004609"/>
    </source>
</evidence>
<dbReference type="InterPro" id="IPR044788">
    <property type="entry name" value="X8_dom_prot"/>
</dbReference>
<reference evidence="12 13" key="1">
    <citation type="submission" date="2024-12" db="EMBL/GenBank/DDBJ databases">
        <title>The unique morphological basis and parallel evolutionary history of personate flowers in Penstemon.</title>
        <authorList>
            <person name="Depatie T.H."/>
            <person name="Wessinger C.A."/>
        </authorList>
    </citation>
    <scope>NUCLEOTIDE SEQUENCE [LARGE SCALE GENOMIC DNA]</scope>
    <source>
        <strain evidence="12">WTNN_2</strain>
        <tissue evidence="12">Leaf</tissue>
    </source>
</reference>
<dbReference type="EMBL" id="JBJXBP010000002">
    <property type="protein sequence ID" value="KAL3843578.1"/>
    <property type="molecule type" value="Genomic_DNA"/>
</dbReference>
<evidence type="ECO:0000256" key="7">
    <source>
        <dbReference type="ARBA" id="ARBA00023180"/>
    </source>
</evidence>
<dbReference type="PANTHER" id="PTHR31044">
    <property type="entry name" value="BETA-1,3 GLUCANASE"/>
    <property type="match status" value="1"/>
</dbReference>
<accession>A0ABD3U4Q9</accession>
<dbReference type="AlphaFoldDB" id="A0ABD3U4Q9"/>
<evidence type="ECO:0000256" key="6">
    <source>
        <dbReference type="ARBA" id="ARBA00023157"/>
    </source>
</evidence>
<protein>
    <recommendedName>
        <fullName evidence="11">X8 domain-containing protein</fullName>
    </recommendedName>
</protein>
<evidence type="ECO:0000256" key="2">
    <source>
        <dbReference type="ARBA" id="ARBA00022475"/>
    </source>
</evidence>
<evidence type="ECO:0000256" key="10">
    <source>
        <dbReference type="SAM" id="SignalP"/>
    </source>
</evidence>
<evidence type="ECO:0000256" key="5">
    <source>
        <dbReference type="ARBA" id="ARBA00023136"/>
    </source>
</evidence>